<dbReference type="InterPro" id="IPR002397">
    <property type="entry name" value="Cyt_P450_B"/>
</dbReference>
<dbReference type="PANTHER" id="PTHR46696">
    <property type="entry name" value="P450, PUTATIVE (EUROFUNG)-RELATED"/>
    <property type="match status" value="1"/>
</dbReference>
<dbReference type="CDD" id="cd11033">
    <property type="entry name" value="CYP142-like"/>
    <property type="match status" value="1"/>
</dbReference>
<dbReference type="Gene3D" id="1.10.630.10">
    <property type="entry name" value="Cytochrome P450"/>
    <property type="match status" value="1"/>
</dbReference>
<dbReference type="Pfam" id="PF00067">
    <property type="entry name" value="p450"/>
    <property type="match status" value="1"/>
</dbReference>
<gene>
    <name evidence="2" type="ORF">GCM10009550_63310</name>
</gene>
<dbReference type="PANTHER" id="PTHR46696:SF4">
    <property type="entry name" value="BIOTIN BIOSYNTHESIS CYTOCHROME P450"/>
    <property type="match status" value="1"/>
</dbReference>
<name>A0ABN1RV92_9ACTN</name>
<dbReference type="InterPro" id="IPR001128">
    <property type="entry name" value="Cyt_P450"/>
</dbReference>
<proteinExistence type="inferred from homology"/>
<dbReference type="Proteomes" id="UP001500665">
    <property type="component" value="Unassembled WGS sequence"/>
</dbReference>
<accession>A0ABN1RV92</accession>
<reference evidence="2 3" key="1">
    <citation type="journal article" date="2019" name="Int. J. Syst. Evol. Microbiol.">
        <title>The Global Catalogue of Microorganisms (GCM) 10K type strain sequencing project: providing services to taxonomists for standard genome sequencing and annotation.</title>
        <authorList>
            <consortium name="The Broad Institute Genomics Platform"/>
            <consortium name="The Broad Institute Genome Sequencing Center for Infectious Disease"/>
            <person name="Wu L."/>
            <person name="Ma J."/>
        </authorList>
    </citation>
    <scope>NUCLEOTIDE SEQUENCE [LARGE SCALE GENOMIC DNA]</scope>
    <source>
        <strain evidence="2 3">JCM 10696</strain>
    </source>
</reference>
<comment type="caution">
    <text evidence="2">The sequence shown here is derived from an EMBL/GenBank/DDBJ whole genome shotgun (WGS) entry which is preliminary data.</text>
</comment>
<organism evidence="2 3">
    <name type="scientific">Actinocorallia libanotica</name>
    <dbReference type="NCBI Taxonomy" id="46162"/>
    <lineage>
        <taxon>Bacteria</taxon>
        <taxon>Bacillati</taxon>
        <taxon>Actinomycetota</taxon>
        <taxon>Actinomycetes</taxon>
        <taxon>Streptosporangiales</taxon>
        <taxon>Thermomonosporaceae</taxon>
        <taxon>Actinocorallia</taxon>
    </lineage>
</organism>
<dbReference type="SUPFAM" id="SSF48264">
    <property type="entry name" value="Cytochrome P450"/>
    <property type="match status" value="1"/>
</dbReference>
<keyword evidence="3" id="KW-1185">Reference proteome</keyword>
<comment type="similarity">
    <text evidence="1">Belongs to the cytochrome P450 family.</text>
</comment>
<dbReference type="InterPro" id="IPR036396">
    <property type="entry name" value="Cyt_P450_sf"/>
</dbReference>
<evidence type="ECO:0000313" key="3">
    <source>
        <dbReference type="Proteomes" id="UP001500665"/>
    </source>
</evidence>
<dbReference type="RefSeq" id="WP_344245037.1">
    <property type="nucleotide sequence ID" value="NZ_BAAAHH010000035.1"/>
</dbReference>
<protein>
    <submittedName>
        <fullName evidence="2">Cytochrome P450</fullName>
    </submittedName>
</protein>
<sequence>MTVRTAGLAGLGLSDPMFWTRPLAERDAAFAHLRSLPAPVRFPEIDVPFIKGGDGYWALVRHADVVEASRRPEVFSSEPTTNSIADMPGYLARFFGSMINMDDPRHAKIRRIVSRAFTPRMLARLDDRIDETARGIVDGVLRGEGTGDFVTDVAARLPLKIICDMMGIPEADREMVLERSNVILGIGDPEYGVGSQISPVSVGLALTRLLDAGMELQLLIRRLGRERRRRPGDDLVTALVHGNVDGERLTDQELGSFFILLVVAGNETTRNAISHALKLLTVHEDQRALLLADPAARMPGAIEEVVRYATPVIQFRRTLARDTVLNGHPLREGEKVLLFYNSANRDEAVFADPDRFDITRSPNPHVGFGGPGPHFCLGANLARREIGVMLRELYTRVPSVRSTAPPDRLLSGFINGVKHLPYEV</sequence>
<evidence type="ECO:0000256" key="1">
    <source>
        <dbReference type="ARBA" id="ARBA00010617"/>
    </source>
</evidence>
<evidence type="ECO:0000313" key="2">
    <source>
        <dbReference type="EMBL" id="GAA0964739.1"/>
    </source>
</evidence>
<dbReference type="EMBL" id="BAAAHH010000035">
    <property type="protein sequence ID" value="GAA0964739.1"/>
    <property type="molecule type" value="Genomic_DNA"/>
</dbReference>
<dbReference type="PRINTS" id="PR00359">
    <property type="entry name" value="BP450"/>
</dbReference>